<proteinExistence type="predicted"/>
<feature type="compositionally biased region" description="Basic and acidic residues" evidence="1">
    <location>
        <begin position="89"/>
        <end position="100"/>
    </location>
</feature>
<accession>A0AAD4Q815</accession>
<name>A0AAD4Q815_9AGAM</name>
<dbReference type="Proteomes" id="UP001201163">
    <property type="component" value="Unassembled WGS sequence"/>
</dbReference>
<gene>
    <name evidence="2" type="ORF">EDB92DRAFT_1903820</name>
</gene>
<sequence length="151" mass="16569">MRSVSFDSAPVKAGGGGGSGTLFKLGATPLIAFNSRRRRQDMRCKFAMSEASGSAPYAILRVKESSTRPVADDNSGDKHSSTTPRNVSRRRDGADPERNVIGKIGSRRGKCETLLFYPRTSAIVDRNRKGGESAQHGIRRRPVWNKQQVHL</sequence>
<dbReference type="EMBL" id="JAKELL010000162">
    <property type="protein sequence ID" value="KAH8979577.1"/>
    <property type="molecule type" value="Genomic_DNA"/>
</dbReference>
<protein>
    <submittedName>
        <fullName evidence="2">Uncharacterized protein</fullName>
    </submittedName>
</protein>
<organism evidence="2 3">
    <name type="scientific">Lactarius akahatsu</name>
    <dbReference type="NCBI Taxonomy" id="416441"/>
    <lineage>
        <taxon>Eukaryota</taxon>
        <taxon>Fungi</taxon>
        <taxon>Dikarya</taxon>
        <taxon>Basidiomycota</taxon>
        <taxon>Agaricomycotina</taxon>
        <taxon>Agaricomycetes</taxon>
        <taxon>Russulales</taxon>
        <taxon>Russulaceae</taxon>
        <taxon>Lactarius</taxon>
    </lineage>
</organism>
<reference evidence="2" key="1">
    <citation type="submission" date="2022-01" db="EMBL/GenBank/DDBJ databases">
        <title>Comparative genomics reveals a dynamic genome evolution in the ectomycorrhizal milk-cap (Lactarius) mushrooms.</title>
        <authorList>
            <consortium name="DOE Joint Genome Institute"/>
            <person name="Lebreton A."/>
            <person name="Tang N."/>
            <person name="Kuo A."/>
            <person name="LaButti K."/>
            <person name="Drula E."/>
            <person name="Barry K."/>
            <person name="Clum A."/>
            <person name="Lipzen A."/>
            <person name="Mousain D."/>
            <person name="Ng V."/>
            <person name="Wang R."/>
            <person name="Wang X."/>
            <person name="Dai Y."/>
            <person name="Henrissat B."/>
            <person name="Grigoriev I.V."/>
            <person name="Guerin-Laguette A."/>
            <person name="Yu F."/>
            <person name="Martin F.M."/>
        </authorList>
    </citation>
    <scope>NUCLEOTIDE SEQUENCE</scope>
    <source>
        <strain evidence="2">QP</strain>
    </source>
</reference>
<keyword evidence="3" id="KW-1185">Reference proteome</keyword>
<feature type="region of interest" description="Disordered" evidence="1">
    <location>
        <begin position="126"/>
        <end position="151"/>
    </location>
</feature>
<evidence type="ECO:0000313" key="3">
    <source>
        <dbReference type="Proteomes" id="UP001201163"/>
    </source>
</evidence>
<evidence type="ECO:0000256" key="1">
    <source>
        <dbReference type="SAM" id="MobiDB-lite"/>
    </source>
</evidence>
<comment type="caution">
    <text evidence="2">The sequence shown here is derived from an EMBL/GenBank/DDBJ whole genome shotgun (WGS) entry which is preliminary data.</text>
</comment>
<feature type="region of interest" description="Disordered" evidence="1">
    <location>
        <begin position="62"/>
        <end position="105"/>
    </location>
</feature>
<dbReference type="AlphaFoldDB" id="A0AAD4Q815"/>
<evidence type="ECO:0000313" key="2">
    <source>
        <dbReference type="EMBL" id="KAH8979577.1"/>
    </source>
</evidence>